<gene>
    <name evidence="5" type="ORF">GCM10010446_59100</name>
</gene>
<dbReference type="Pfam" id="PF13649">
    <property type="entry name" value="Methyltransf_25"/>
    <property type="match status" value="1"/>
</dbReference>
<keyword evidence="6" id="KW-1185">Reference proteome</keyword>
<proteinExistence type="predicted"/>
<dbReference type="RefSeq" id="WP_344499239.1">
    <property type="nucleotide sequence ID" value="NZ_BAAAUD010000056.1"/>
</dbReference>
<dbReference type="EMBL" id="BAAAUD010000056">
    <property type="protein sequence ID" value="GAA2965604.1"/>
    <property type="molecule type" value="Genomic_DNA"/>
</dbReference>
<dbReference type="InterPro" id="IPR041698">
    <property type="entry name" value="Methyltransf_25"/>
</dbReference>
<keyword evidence="1 5" id="KW-0489">Methyltransferase</keyword>
<feature type="domain" description="Methyltransferase" evidence="4">
    <location>
        <begin position="79"/>
        <end position="171"/>
    </location>
</feature>
<comment type="caution">
    <text evidence="5">The sequence shown here is derived from an EMBL/GenBank/DDBJ whole genome shotgun (WGS) entry which is preliminary data.</text>
</comment>
<evidence type="ECO:0000256" key="2">
    <source>
        <dbReference type="ARBA" id="ARBA00022679"/>
    </source>
</evidence>
<evidence type="ECO:0000259" key="4">
    <source>
        <dbReference type="Pfam" id="PF13649"/>
    </source>
</evidence>
<dbReference type="Gene3D" id="3.40.50.150">
    <property type="entry name" value="Vaccinia Virus protein VP39"/>
    <property type="match status" value="1"/>
</dbReference>
<dbReference type="PANTHER" id="PTHR43464">
    <property type="entry name" value="METHYLTRANSFERASE"/>
    <property type="match status" value="1"/>
</dbReference>
<dbReference type="InterPro" id="IPR029063">
    <property type="entry name" value="SAM-dependent_MTases_sf"/>
</dbReference>
<protein>
    <submittedName>
        <fullName evidence="5">Class I SAM-dependent methyltransferase</fullName>
    </submittedName>
</protein>
<accession>A0ABN3XL85</accession>
<keyword evidence="3" id="KW-0949">S-adenosyl-L-methionine</keyword>
<evidence type="ECO:0000313" key="5">
    <source>
        <dbReference type="EMBL" id="GAA2965604.1"/>
    </source>
</evidence>
<evidence type="ECO:0000256" key="3">
    <source>
        <dbReference type="ARBA" id="ARBA00022691"/>
    </source>
</evidence>
<evidence type="ECO:0000313" key="6">
    <source>
        <dbReference type="Proteomes" id="UP001500403"/>
    </source>
</evidence>
<dbReference type="PANTHER" id="PTHR43464:SF19">
    <property type="entry name" value="UBIQUINONE BIOSYNTHESIS O-METHYLTRANSFERASE, MITOCHONDRIAL"/>
    <property type="match status" value="1"/>
</dbReference>
<dbReference type="GO" id="GO:0008168">
    <property type="term" value="F:methyltransferase activity"/>
    <property type="evidence" value="ECO:0007669"/>
    <property type="project" value="UniProtKB-KW"/>
</dbReference>
<dbReference type="CDD" id="cd02440">
    <property type="entry name" value="AdoMet_MTases"/>
    <property type="match status" value="1"/>
</dbReference>
<keyword evidence="2" id="KW-0808">Transferase</keyword>
<sequence length="226" mass="24561">MSTHAGPRLSRAKDDTSFDVIKRSHSLSGDTGHLDDFYRDWAASYDADVTDQGYLGPAMTTALAVDVTPEEAERSRTTVLDAGCGTGLVGVELARAGFGSIDGIDLSHPMVDRARDTGTYRHLTGGIDLNHPVECVEPETYDLLVCCGVFTVGHVEARALDHLVEVVRPGGVLIISTRLSYLHRSGFSEHLGELAETGKISLLRTEENGPYIDEEAAKYWVLSKDR</sequence>
<dbReference type="Proteomes" id="UP001500403">
    <property type="component" value="Unassembled WGS sequence"/>
</dbReference>
<reference evidence="5 6" key="1">
    <citation type="journal article" date="2019" name="Int. J. Syst. Evol. Microbiol.">
        <title>The Global Catalogue of Microorganisms (GCM) 10K type strain sequencing project: providing services to taxonomists for standard genome sequencing and annotation.</title>
        <authorList>
            <consortium name="The Broad Institute Genomics Platform"/>
            <consortium name="The Broad Institute Genome Sequencing Center for Infectious Disease"/>
            <person name="Wu L."/>
            <person name="Ma J."/>
        </authorList>
    </citation>
    <scope>NUCLEOTIDE SEQUENCE [LARGE SCALE GENOMIC DNA]</scope>
    <source>
        <strain evidence="5 6">JCM 9088</strain>
    </source>
</reference>
<evidence type="ECO:0000256" key="1">
    <source>
        <dbReference type="ARBA" id="ARBA00022603"/>
    </source>
</evidence>
<organism evidence="5 6">
    <name type="scientific">Streptomyces enissocaesilis</name>
    <dbReference type="NCBI Taxonomy" id="332589"/>
    <lineage>
        <taxon>Bacteria</taxon>
        <taxon>Bacillati</taxon>
        <taxon>Actinomycetota</taxon>
        <taxon>Actinomycetes</taxon>
        <taxon>Kitasatosporales</taxon>
        <taxon>Streptomycetaceae</taxon>
        <taxon>Streptomyces</taxon>
        <taxon>Streptomyces rochei group</taxon>
    </lineage>
</organism>
<name>A0ABN3XL85_9ACTN</name>
<dbReference type="GO" id="GO:0032259">
    <property type="term" value="P:methylation"/>
    <property type="evidence" value="ECO:0007669"/>
    <property type="project" value="UniProtKB-KW"/>
</dbReference>
<dbReference type="SUPFAM" id="SSF53335">
    <property type="entry name" value="S-adenosyl-L-methionine-dependent methyltransferases"/>
    <property type="match status" value="1"/>
</dbReference>